<dbReference type="Gene3D" id="3.40.50.1000">
    <property type="entry name" value="HAD superfamily/HAD-like"/>
    <property type="match status" value="1"/>
</dbReference>
<dbReference type="SFLD" id="SFLDG01135">
    <property type="entry name" value="C1.5.6:_HAD__Beta-PGM__Phospha"/>
    <property type="match status" value="1"/>
</dbReference>
<protein>
    <submittedName>
        <fullName evidence="1">Haloacid dehalogenase</fullName>
    </submittedName>
</protein>
<gene>
    <name evidence="1" type="ORF">GCM10010862_32920</name>
</gene>
<dbReference type="PRINTS" id="PR00413">
    <property type="entry name" value="HADHALOGNASE"/>
</dbReference>
<dbReference type="InterPro" id="IPR041492">
    <property type="entry name" value="HAD_2"/>
</dbReference>
<evidence type="ECO:0000313" key="1">
    <source>
        <dbReference type="EMBL" id="GLQ56033.1"/>
    </source>
</evidence>
<dbReference type="Gene3D" id="1.10.150.240">
    <property type="entry name" value="Putative phosphatase, domain 2"/>
    <property type="match status" value="1"/>
</dbReference>
<name>A0ABQ5W8I2_9HYPH</name>
<reference evidence="2" key="1">
    <citation type="journal article" date="2019" name="Int. J. Syst. Evol. Microbiol.">
        <title>The Global Catalogue of Microorganisms (GCM) 10K type strain sequencing project: providing services to taxonomists for standard genome sequencing and annotation.</title>
        <authorList>
            <consortium name="The Broad Institute Genomics Platform"/>
            <consortium name="The Broad Institute Genome Sequencing Center for Infectious Disease"/>
            <person name="Wu L."/>
            <person name="Ma J."/>
        </authorList>
    </citation>
    <scope>NUCLEOTIDE SEQUENCE [LARGE SCALE GENOMIC DNA]</scope>
    <source>
        <strain evidence="2">NBRC 112416</strain>
    </source>
</reference>
<evidence type="ECO:0000313" key="2">
    <source>
        <dbReference type="Proteomes" id="UP001156691"/>
    </source>
</evidence>
<keyword evidence="2" id="KW-1185">Reference proteome</keyword>
<accession>A0ABQ5W8I2</accession>
<dbReference type="RefSeq" id="WP_284341448.1">
    <property type="nucleotide sequence ID" value="NZ_BSNS01000015.1"/>
</dbReference>
<dbReference type="InterPro" id="IPR036412">
    <property type="entry name" value="HAD-like_sf"/>
</dbReference>
<dbReference type="InterPro" id="IPR006439">
    <property type="entry name" value="HAD-SF_hydro_IA"/>
</dbReference>
<dbReference type="SFLD" id="SFLDS00003">
    <property type="entry name" value="Haloacid_Dehalogenase"/>
    <property type="match status" value="1"/>
</dbReference>
<dbReference type="PANTHER" id="PTHR18901">
    <property type="entry name" value="2-DEOXYGLUCOSE-6-PHOSPHATE PHOSPHATASE 2"/>
    <property type="match status" value="1"/>
</dbReference>
<comment type="caution">
    <text evidence="1">The sequence shown here is derived from an EMBL/GenBank/DDBJ whole genome shotgun (WGS) entry which is preliminary data.</text>
</comment>
<proteinExistence type="predicted"/>
<dbReference type="SUPFAM" id="SSF56784">
    <property type="entry name" value="HAD-like"/>
    <property type="match status" value="1"/>
</dbReference>
<dbReference type="Pfam" id="PF13419">
    <property type="entry name" value="HAD_2"/>
    <property type="match status" value="1"/>
</dbReference>
<dbReference type="EMBL" id="BSNS01000015">
    <property type="protein sequence ID" value="GLQ56033.1"/>
    <property type="molecule type" value="Genomic_DNA"/>
</dbReference>
<dbReference type="NCBIfam" id="TIGR01509">
    <property type="entry name" value="HAD-SF-IA-v3"/>
    <property type="match status" value="1"/>
</dbReference>
<dbReference type="CDD" id="cd07505">
    <property type="entry name" value="HAD_BPGM-like"/>
    <property type="match status" value="1"/>
</dbReference>
<dbReference type="PANTHER" id="PTHR18901:SF38">
    <property type="entry name" value="PSEUDOURIDINE-5'-PHOSPHATASE"/>
    <property type="match status" value="1"/>
</dbReference>
<dbReference type="InterPro" id="IPR023198">
    <property type="entry name" value="PGP-like_dom2"/>
</dbReference>
<dbReference type="Proteomes" id="UP001156691">
    <property type="component" value="Unassembled WGS sequence"/>
</dbReference>
<dbReference type="InterPro" id="IPR023214">
    <property type="entry name" value="HAD_sf"/>
</dbReference>
<organism evidence="1 2">
    <name type="scientific">Devosia nitrariae</name>
    <dbReference type="NCBI Taxonomy" id="2071872"/>
    <lineage>
        <taxon>Bacteria</taxon>
        <taxon>Pseudomonadati</taxon>
        <taxon>Pseudomonadota</taxon>
        <taxon>Alphaproteobacteria</taxon>
        <taxon>Hyphomicrobiales</taxon>
        <taxon>Devosiaceae</taxon>
        <taxon>Devosia</taxon>
    </lineage>
</organism>
<sequence length="247" mass="27497">MQPRLVRETLASRREPAYIDVMIIDDSDIALKPFEAVIFDMDGTILDTESVFRTIVFEVCEELGFEMTDNVHLSMVGSSHEKTNQLLIEAYGVSFPYALFDEKCRFSMRNRIHDVPVKAGAREILSELRERGIPTAVATSSRRAHVDLHLTKAGLIGMFDAIVTRDDVINPKPNPEPYLTAAARLGIEPVECLALEDSYSGVRAAHAAGMQTVMVPDLVHPSEEIRALGIAIMESLHHVRRAAFPVR</sequence>
<dbReference type="SFLD" id="SFLDG01129">
    <property type="entry name" value="C1.5:_HAD__Beta-PGM__Phosphata"/>
    <property type="match status" value="1"/>
</dbReference>